<dbReference type="InterPro" id="IPR031304">
    <property type="entry name" value="SLT_2"/>
</dbReference>
<dbReference type="Gene3D" id="1.10.101.10">
    <property type="entry name" value="PGBD-like superfamily/PGBD"/>
    <property type="match status" value="1"/>
</dbReference>
<dbReference type="Pfam" id="PF13406">
    <property type="entry name" value="SLT_2"/>
    <property type="match status" value="1"/>
</dbReference>
<reference evidence="3" key="1">
    <citation type="submission" date="2013-03" db="EMBL/GenBank/DDBJ databases">
        <title>Genome Sequence of the Profundibacterium mesophilum strain KAUST100406-0324T from Red Sea, a novel genus in the family Rhodobacteraceae.</title>
        <authorList>
            <person name="Essack M."/>
            <person name="Alam I."/>
            <person name="Lafi F."/>
            <person name="Alawi W."/>
            <person name="Kamanu F."/>
            <person name="Al-Suwailem A."/>
            <person name="Lee O.O."/>
            <person name="Xu Y."/>
            <person name="Bajic V."/>
            <person name="Qian P.-Y."/>
            <person name="Archer J."/>
        </authorList>
    </citation>
    <scope>NUCLEOTIDE SEQUENCE</scope>
    <source>
        <strain evidence="3">KAUST100406-0324</strain>
    </source>
</reference>
<dbReference type="Gene3D" id="1.10.8.350">
    <property type="entry name" value="Bacterial muramidase"/>
    <property type="match status" value="1"/>
</dbReference>
<organism evidence="3 4">
    <name type="scientific">Profundibacterium mesophilum KAUST100406-0324</name>
    <dbReference type="NCBI Taxonomy" id="1037889"/>
    <lineage>
        <taxon>Bacteria</taxon>
        <taxon>Pseudomonadati</taxon>
        <taxon>Pseudomonadota</taxon>
        <taxon>Alphaproteobacteria</taxon>
        <taxon>Rhodobacterales</taxon>
        <taxon>Roseobacteraceae</taxon>
        <taxon>Profundibacterium</taxon>
    </lineage>
</organism>
<comment type="caution">
    <text evidence="3">The sequence shown here is derived from an EMBL/GenBank/DDBJ whole genome shotgun (WGS) entry which is preliminary data.</text>
</comment>
<evidence type="ECO:0000313" key="4">
    <source>
        <dbReference type="Proteomes" id="UP000698242"/>
    </source>
</evidence>
<name>A0A921TBQ3_9RHOB</name>
<dbReference type="InterPro" id="IPR036366">
    <property type="entry name" value="PGBDSf"/>
</dbReference>
<accession>A0A921TBQ3</accession>
<dbReference type="RefSeq" id="WP_159965167.1">
    <property type="nucleotide sequence ID" value="NZ_APKE01000019.1"/>
</dbReference>
<evidence type="ECO:0000259" key="2">
    <source>
        <dbReference type="Pfam" id="PF13406"/>
    </source>
</evidence>
<dbReference type="GO" id="GO:0009253">
    <property type="term" value="P:peptidoglycan catabolic process"/>
    <property type="evidence" value="ECO:0007669"/>
    <property type="project" value="TreeGrafter"/>
</dbReference>
<dbReference type="InterPro" id="IPR043426">
    <property type="entry name" value="MltB-like"/>
</dbReference>
<feature type="domain" description="Peptidoglycan binding-like" evidence="1">
    <location>
        <begin position="375"/>
        <end position="421"/>
    </location>
</feature>
<feature type="domain" description="Transglycosylase SLT" evidence="2">
    <location>
        <begin position="63"/>
        <end position="353"/>
    </location>
</feature>
<dbReference type="SUPFAM" id="SSF47090">
    <property type="entry name" value="PGBD-like"/>
    <property type="match status" value="1"/>
</dbReference>
<dbReference type="InterPro" id="IPR036365">
    <property type="entry name" value="PGBD-like_sf"/>
</dbReference>
<gene>
    <name evidence="3" type="ORF">PMES_01614</name>
</gene>
<protein>
    <submittedName>
        <fullName evidence="3">Membrane bound lytic murein transglycosylase B</fullName>
        <ecNumber evidence="3">2.7.7.18</ecNumber>
    </submittedName>
</protein>
<keyword evidence="3" id="KW-0548">Nucleotidyltransferase</keyword>
<dbReference type="InterPro" id="IPR023346">
    <property type="entry name" value="Lysozyme-like_dom_sf"/>
</dbReference>
<evidence type="ECO:0000259" key="1">
    <source>
        <dbReference type="Pfam" id="PF01471"/>
    </source>
</evidence>
<dbReference type="OrthoDB" id="9808544at2"/>
<dbReference type="Proteomes" id="UP000698242">
    <property type="component" value="Unassembled WGS sequence"/>
</dbReference>
<dbReference type="EC" id="2.7.7.18" evidence="3"/>
<dbReference type="SUPFAM" id="SSF53955">
    <property type="entry name" value="Lysozyme-like"/>
    <property type="match status" value="1"/>
</dbReference>
<dbReference type="FunFam" id="1.10.8.350:FF:000001">
    <property type="entry name" value="Lytic murein transglycosylase B"/>
    <property type="match status" value="1"/>
</dbReference>
<sequence>MPDDSESVIRARIAARRREPGRRAVLLGGGSLLLAGCAAPVARGVVDAAPDPVERAVPNAGFDIYMRELGAKARAQGISADVASRAVAMAGYLPGVIEKDGNQSEFSRSLEDYIALAASEKRVEAGRAAMARNARTLAAIEAKYGVPAEIVAAIWGVESRFGARRGTIPVVSATATLAYDGRRRAFFEKQFIAALRIVQNGDIALERMTGSWAGAMGHTQFIPTSYEAFAVDFTNDGRRDIWSEDPADALASTAAYLAKSGWRTGLPWAIEVSIPAGFDMARTGRGAPRSSAQWAAAGLRPAAGGTLPDLGQASLIAPAGPNAPAFLASRNFTAITRYNNSESYVIGVGHLSDRLRGAGPLRIAFPPDANGLRLSDRQSLQERLSARGFDTGGTDGVIGPQSRAAIAAYQRSRGLPPTGNPSLGLLAGL</sequence>
<dbReference type="PANTHER" id="PTHR30163:SF8">
    <property type="entry name" value="LYTIC MUREIN TRANSGLYCOSYLASE"/>
    <property type="match status" value="1"/>
</dbReference>
<keyword evidence="3" id="KW-0808">Transferase</keyword>
<dbReference type="NCBIfam" id="TIGR02283">
    <property type="entry name" value="MltB_2"/>
    <property type="match status" value="1"/>
</dbReference>
<dbReference type="GO" id="GO:0008933">
    <property type="term" value="F:peptidoglycan lytic transglycosylase activity"/>
    <property type="evidence" value="ECO:0007669"/>
    <property type="project" value="TreeGrafter"/>
</dbReference>
<dbReference type="AlphaFoldDB" id="A0A921TBQ3"/>
<keyword evidence="4" id="KW-1185">Reference proteome</keyword>
<evidence type="ECO:0000313" key="3">
    <source>
        <dbReference type="EMBL" id="KAF0676050.1"/>
    </source>
</evidence>
<proteinExistence type="predicted"/>
<dbReference type="Pfam" id="PF01471">
    <property type="entry name" value="PG_binding_1"/>
    <property type="match status" value="1"/>
</dbReference>
<dbReference type="CDD" id="cd13399">
    <property type="entry name" value="Slt35-like"/>
    <property type="match status" value="1"/>
</dbReference>
<dbReference type="Gene3D" id="1.10.530.10">
    <property type="match status" value="1"/>
</dbReference>
<dbReference type="PANTHER" id="PTHR30163">
    <property type="entry name" value="MEMBRANE-BOUND LYTIC MUREIN TRANSGLYCOSYLASE B"/>
    <property type="match status" value="1"/>
</dbReference>
<dbReference type="EMBL" id="APKE01000019">
    <property type="protein sequence ID" value="KAF0676050.1"/>
    <property type="molecule type" value="Genomic_DNA"/>
</dbReference>
<dbReference type="GO" id="GO:0004515">
    <property type="term" value="F:nicotinate-nucleotide adenylyltransferase activity"/>
    <property type="evidence" value="ECO:0007669"/>
    <property type="project" value="UniProtKB-EC"/>
</dbReference>
<dbReference type="InterPro" id="IPR002477">
    <property type="entry name" value="Peptidoglycan-bd-like"/>
</dbReference>
<dbReference type="InterPro" id="IPR011970">
    <property type="entry name" value="MltB_2"/>
</dbReference>